<protein>
    <recommendedName>
        <fullName evidence="5">AMP-dependent synthetase/ligase domain-containing protein</fullName>
    </recommendedName>
</protein>
<dbReference type="GO" id="GO:0004467">
    <property type="term" value="F:long-chain fatty acid-CoA ligase activity"/>
    <property type="evidence" value="ECO:0007669"/>
    <property type="project" value="TreeGrafter"/>
</dbReference>
<organism evidence="6">
    <name type="scientific">marine sediment metagenome</name>
    <dbReference type="NCBI Taxonomy" id="412755"/>
    <lineage>
        <taxon>unclassified sequences</taxon>
        <taxon>metagenomes</taxon>
        <taxon>ecological metagenomes</taxon>
    </lineage>
</organism>
<evidence type="ECO:0000256" key="2">
    <source>
        <dbReference type="ARBA" id="ARBA00022598"/>
    </source>
</evidence>
<name>X0TS07_9ZZZZ</name>
<sequence>MTILAAQVSDAQVVLSDRFSASTFWDEIRRFGATQFNYLGAVMTIISKQEPREDDADNPVRIAFGAACPPDVMEHLERRFGFICLEGFGMTEIGLAVHDAIDYRKTGSCGRVLDD</sequence>
<accession>X0TS07</accession>
<evidence type="ECO:0000259" key="5">
    <source>
        <dbReference type="Pfam" id="PF00501"/>
    </source>
</evidence>
<feature type="domain" description="AMP-dependent synthetase/ligase" evidence="5">
    <location>
        <begin position="3"/>
        <end position="113"/>
    </location>
</feature>
<dbReference type="GO" id="GO:0044539">
    <property type="term" value="P:long-chain fatty acid import into cell"/>
    <property type="evidence" value="ECO:0007669"/>
    <property type="project" value="TreeGrafter"/>
</dbReference>
<evidence type="ECO:0000256" key="1">
    <source>
        <dbReference type="ARBA" id="ARBA00006432"/>
    </source>
</evidence>
<evidence type="ECO:0000256" key="4">
    <source>
        <dbReference type="ARBA" id="ARBA00022840"/>
    </source>
</evidence>
<dbReference type="Gene3D" id="3.40.50.12780">
    <property type="entry name" value="N-terminal domain of ligase-like"/>
    <property type="match status" value="1"/>
</dbReference>
<gene>
    <name evidence="6" type="ORF">S01H1_23288</name>
</gene>
<evidence type="ECO:0000313" key="6">
    <source>
        <dbReference type="EMBL" id="GAF96378.1"/>
    </source>
</evidence>
<dbReference type="AlphaFoldDB" id="X0TS07"/>
<evidence type="ECO:0000256" key="3">
    <source>
        <dbReference type="ARBA" id="ARBA00022741"/>
    </source>
</evidence>
<dbReference type="InterPro" id="IPR042099">
    <property type="entry name" value="ANL_N_sf"/>
</dbReference>
<dbReference type="PANTHER" id="PTHR43107:SF15">
    <property type="entry name" value="FATTY ACID TRANSPORT PROTEIN 3, ISOFORM A"/>
    <property type="match status" value="1"/>
</dbReference>
<dbReference type="PANTHER" id="PTHR43107">
    <property type="entry name" value="LONG-CHAIN FATTY ACID TRANSPORT PROTEIN"/>
    <property type="match status" value="1"/>
</dbReference>
<dbReference type="InterPro" id="IPR000873">
    <property type="entry name" value="AMP-dep_synth/lig_dom"/>
</dbReference>
<dbReference type="SUPFAM" id="SSF56801">
    <property type="entry name" value="Acetyl-CoA synthetase-like"/>
    <property type="match status" value="1"/>
</dbReference>
<dbReference type="GO" id="GO:0005524">
    <property type="term" value="F:ATP binding"/>
    <property type="evidence" value="ECO:0007669"/>
    <property type="project" value="UniProtKB-KW"/>
</dbReference>
<feature type="non-terminal residue" evidence="6">
    <location>
        <position position="115"/>
    </location>
</feature>
<comment type="similarity">
    <text evidence="1">Belongs to the ATP-dependent AMP-binding enzyme family.</text>
</comment>
<keyword evidence="3" id="KW-0547">Nucleotide-binding</keyword>
<dbReference type="EMBL" id="BARS01013397">
    <property type="protein sequence ID" value="GAF96378.1"/>
    <property type="molecule type" value="Genomic_DNA"/>
</dbReference>
<proteinExistence type="inferred from homology"/>
<keyword evidence="2" id="KW-0436">Ligase</keyword>
<reference evidence="6" key="1">
    <citation type="journal article" date="2014" name="Front. Microbiol.">
        <title>High frequency of phylogenetically diverse reductive dehalogenase-homologous genes in deep subseafloor sedimentary metagenomes.</title>
        <authorList>
            <person name="Kawai M."/>
            <person name="Futagami T."/>
            <person name="Toyoda A."/>
            <person name="Takaki Y."/>
            <person name="Nishi S."/>
            <person name="Hori S."/>
            <person name="Arai W."/>
            <person name="Tsubouchi T."/>
            <person name="Morono Y."/>
            <person name="Uchiyama I."/>
            <person name="Ito T."/>
            <person name="Fujiyama A."/>
            <person name="Inagaki F."/>
            <person name="Takami H."/>
        </authorList>
    </citation>
    <scope>NUCLEOTIDE SEQUENCE</scope>
    <source>
        <strain evidence="6">Expedition CK06-06</strain>
    </source>
</reference>
<comment type="caution">
    <text evidence="6">The sequence shown here is derived from an EMBL/GenBank/DDBJ whole genome shotgun (WGS) entry which is preliminary data.</text>
</comment>
<dbReference type="GO" id="GO:0005886">
    <property type="term" value="C:plasma membrane"/>
    <property type="evidence" value="ECO:0007669"/>
    <property type="project" value="TreeGrafter"/>
</dbReference>
<keyword evidence="4" id="KW-0067">ATP-binding</keyword>
<dbReference type="GO" id="GO:0005324">
    <property type="term" value="F:long-chain fatty acid transmembrane transporter activity"/>
    <property type="evidence" value="ECO:0007669"/>
    <property type="project" value="TreeGrafter"/>
</dbReference>
<dbReference type="Pfam" id="PF00501">
    <property type="entry name" value="AMP-binding"/>
    <property type="match status" value="1"/>
</dbReference>